<feature type="region of interest" description="Disordered" evidence="6">
    <location>
        <begin position="1"/>
        <end position="41"/>
    </location>
</feature>
<evidence type="ECO:0000259" key="7">
    <source>
        <dbReference type="PROSITE" id="PS50928"/>
    </source>
</evidence>
<keyword evidence="2 5" id="KW-0812">Transmembrane</keyword>
<evidence type="ECO:0000256" key="4">
    <source>
        <dbReference type="ARBA" id="ARBA00023136"/>
    </source>
</evidence>
<feature type="transmembrane region" description="Helical" evidence="5">
    <location>
        <begin position="46"/>
        <end position="68"/>
    </location>
</feature>
<keyword evidence="5" id="KW-0813">Transport</keyword>
<proteinExistence type="inferred from homology"/>
<reference evidence="8" key="1">
    <citation type="journal article" date="2006" name="BJU Int.">
        <title>PCR-based identification of Propionibacterium acnes types isolated from the male urinary tract.</title>
        <authorList>
            <person name="Shannon B.A."/>
            <person name="Cohen R.J."/>
            <person name="Garrett K.L."/>
        </authorList>
    </citation>
    <scope>NUCLEOTIDE SEQUENCE</scope>
    <source>
        <strain evidence="8">02-2703</strain>
    </source>
</reference>
<comment type="subcellular location">
    <subcellularLocation>
        <location evidence="5">Cell membrane</location>
        <topology evidence="5">Multi-pass membrane protein</topology>
    </subcellularLocation>
    <subcellularLocation>
        <location evidence="1">Membrane</location>
        <topology evidence="1">Multi-pass membrane protein</topology>
    </subcellularLocation>
</comment>
<evidence type="ECO:0000256" key="3">
    <source>
        <dbReference type="ARBA" id="ARBA00022989"/>
    </source>
</evidence>
<dbReference type="Gene3D" id="1.10.3720.10">
    <property type="entry name" value="MetI-like"/>
    <property type="match status" value="1"/>
</dbReference>
<feature type="transmembrane region" description="Helical" evidence="5">
    <location>
        <begin position="294"/>
        <end position="323"/>
    </location>
</feature>
<keyword evidence="3 5" id="KW-1133">Transmembrane helix</keyword>
<evidence type="ECO:0000256" key="5">
    <source>
        <dbReference type="RuleBase" id="RU363032"/>
    </source>
</evidence>
<feature type="domain" description="ABC transmembrane type-1" evidence="7">
    <location>
        <begin position="146"/>
        <end position="359"/>
    </location>
</feature>
<name>A4D7W0_CUTAC</name>
<protein>
    <submittedName>
        <fullName evidence="8">Permease</fullName>
    </submittedName>
</protein>
<evidence type="ECO:0000256" key="1">
    <source>
        <dbReference type="ARBA" id="ARBA00004141"/>
    </source>
</evidence>
<dbReference type="SUPFAM" id="SSF161098">
    <property type="entry name" value="MetI-like"/>
    <property type="match status" value="1"/>
</dbReference>
<evidence type="ECO:0000256" key="2">
    <source>
        <dbReference type="ARBA" id="ARBA00022692"/>
    </source>
</evidence>
<dbReference type="EMBL" id="DQ208967">
    <property type="protein sequence ID" value="ABB20819.1"/>
    <property type="molecule type" value="Genomic_DNA"/>
</dbReference>
<keyword evidence="4 5" id="KW-0472">Membrane</keyword>
<feature type="transmembrane region" description="Helical" evidence="5">
    <location>
        <begin position="148"/>
        <end position="169"/>
    </location>
</feature>
<feature type="transmembrane region" description="Helical" evidence="5">
    <location>
        <begin position="232"/>
        <end position="257"/>
    </location>
</feature>
<dbReference type="AlphaFoldDB" id="A4D7W0"/>
<dbReference type="PANTHER" id="PTHR43376:SF1">
    <property type="entry name" value="OLIGOPEPTIDE TRANSPORT SYSTEM PERMEASE PROTEIN"/>
    <property type="match status" value="1"/>
</dbReference>
<dbReference type="Pfam" id="PF00528">
    <property type="entry name" value="BPD_transp_1"/>
    <property type="match status" value="1"/>
</dbReference>
<dbReference type="PROSITE" id="PS50928">
    <property type="entry name" value="ABC_TM1"/>
    <property type="match status" value="1"/>
</dbReference>
<dbReference type="GO" id="GO:0005886">
    <property type="term" value="C:plasma membrane"/>
    <property type="evidence" value="ECO:0007669"/>
    <property type="project" value="UniProtKB-SubCell"/>
</dbReference>
<dbReference type="InterPro" id="IPR000515">
    <property type="entry name" value="MetI-like"/>
</dbReference>
<evidence type="ECO:0000256" key="6">
    <source>
        <dbReference type="SAM" id="MobiDB-lite"/>
    </source>
</evidence>
<sequence>MTSPGHPEPTAQELPTTADPAVDPSHAQPQTSGRSRRPHRRGGGAFLLKRLGTYLIVAVVSVLLNFILPRFMPGDPATQLIKDIVAKTGAPPSGYQMRLIKARYGDPDRSVLLQFWDYLVQLAHGDLGKSIEYYPVNVTTLINQALPWTLYLAIASTILGWIVGTWLGVRLGWKPGRKLDSIVTPLSMFFSSIPAFWLGLLIVWYLRYKNGWFPNQGAYDNELTMSLTNGHFIASVLMHSVLPFFTLVIVGFAGWLFSMRNMMITTVNEDYVQLARAKGLSSSRIRNRYAARNAILPNFTGLAQSIGGSLTAVILAEAVFIYPGIGSLLSGAQGHRDYPVMQGIMLMIIFMSLLFNFIADSVYVILDPRTREEA</sequence>
<dbReference type="CDD" id="cd06261">
    <property type="entry name" value="TM_PBP2"/>
    <property type="match status" value="1"/>
</dbReference>
<accession>A4D7W0</accession>
<feature type="transmembrane region" description="Helical" evidence="5">
    <location>
        <begin position="181"/>
        <end position="206"/>
    </location>
</feature>
<dbReference type="GO" id="GO:0055085">
    <property type="term" value="P:transmembrane transport"/>
    <property type="evidence" value="ECO:0007669"/>
    <property type="project" value="InterPro"/>
</dbReference>
<dbReference type="InterPro" id="IPR035906">
    <property type="entry name" value="MetI-like_sf"/>
</dbReference>
<dbReference type="PANTHER" id="PTHR43376">
    <property type="entry name" value="OLIGOPEPTIDE TRANSPORT SYSTEM PERMEASE PROTEIN"/>
    <property type="match status" value="1"/>
</dbReference>
<organism evidence="8">
    <name type="scientific">Cutibacterium acnes</name>
    <name type="common">Propionibacterium acnes</name>
    <dbReference type="NCBI Taxonomy" id="1747"/>
    <lineage>
        <taxon>Bacteria</taxon>
        <taxon>Bacillati</taxon>
        <taxon>Actinomycetota</taxon>
        <taxon>Actinomycetes</taxon>
        <taxon>Propionibacteriales</taxon>
        <taxon>Propionibacteriaceae</taxon>
        <taxon>Cutibacterium</taxon>
    </lineage>
</organism>
<feature type="transmembrane region" description="Helical" evidence="5">
    <location>
        <begin position="343"/>
        <end position="366"/>
    </location>
</feature>
<comment type="similarity">
    <text evidence="5">Belongs to the binding-protein-dependent transport system permease family.</text>
</comment>
<evidence type="ECO:0000313" key="8">
    <source>
        <dbReference type="EMBL" id="ABB20819.1"/>
    </source>
</evidence>